<accession>A0A380TIE9</accession>
<protein>
    <submittedName>
        <fullName evidence="3">Uncharacterized protein</fullName>
    </submittedName>
</protein>
<feature type="region of interest" description="Disordered" evidence="1">
    <location>
        <begin position="1"/>
        <end position="31"/>
    </location>
</feature>
<organism evidence="3">
    <name type="scientific">metagenome</name>
    <dbReference type="NCBI Taxonomy" id="256318"/>
    <lineage>
        <taxon>unclassified sequences</taxon>
        <taxon>metagenomes</taxon>
    </lineage>
</organism>
<proteinExistence type="predicted"/>
<keyword evidence="2" id="KW-0472">Membrane</keyword>
<sequence length="87" mass="9173">MVSRPAAPTAKQARWRVNTGHRQERHGQPCRSSFPGRVVALTELVGGLYPALLTRPAAAALAGFIAVTFAILGGGRCSNDAEIGRAF</sequence>
<feature type="transmembrane region" description="Helical" evidence="2">
    <location>
        <begin position="57"/>
        <end position="75"/>
    </location>
</feature>
<dbReference type="AlphaFoldDB" id="A0A380TIE9"/>
<keyword evidence="2" id="KW-0812">Transmembrane</keyword>
<name>A0A380TIE9_9ZZZZ</name>
<keyword evidence="2" id="KW-1133">Transmembrane helix</keyword>
<reference evidence="3" key="1">
    <citation type="submission" date="2018-07" db="EMBL/GenBank/DDBJ databases">
        <authorList>
            <person name="Quirk P.G."/>
            <person name="Krulwich T.A."/>
        </authorList>
    </citation>
    <scope>NUCLEOTIDE SEQUENCE</scope>
</reference>
<evidence type="ECO:0000256" key="1">
    <source>
        <dbReference type="SAM" id="MobiDB-lite"/>
    </source>
</evidence>
<dbReference type="EMBL" id="UIDG01000383">
    <property type="protein sequence ID" value="SUS07473.1"/>
    <property type="molecule type" value="Genomic_DNA"/>
</dbReference>
<evidence type="ECO:0000313" key="3">
    <source>
        <dbReference type="EMBL" id="SUS07473.1"/>
    </source>
</evidence>
<gene>
    <name evidence="3" type="ORF">DF3PB_4430001</name>
</gene>
<evidence type="ECO:0000256" key="2">
    <source>
        <dbReference type="SAM" id="Phobius"/>
    </source>
</evidence>